<evidence type="ECO:0000256" key="2">
    <source>
        <dbReference type="PROSITE-ProRule" id="PRU01091"/>
    </source>
</evidence>
<feature type="domain" description="OmpR/PhoB-type" evidence="3">
    <location>
        <begin position="4"/>
        <end position="98"/>
    </location>
</feature>
<dbReference type="SUPFAM" id="SSF46894">
    <property type="entry name" value="C-terminal effector domain of the bipartite response regulators"/>
    <property type="match status" value="1"/>
</dbReference>
<evidence type="ECO:0000313" key="4">
    <source>
        <dbReference type="EMBL" id="PZP35869.1"/>
    </source>
</evidence>
<gene>
    <name evidence="4" type="ORF">DI603_03645</name>
</gene>
<sequence>MDTYRSIAFHQCQLDLRARELRRDGQLLAIEPKVFDLIALLVSRPREAITKDELFRVLWPDRLVSDGALARVVMLARQAIGNASLIKTVHRVGYRFTGQLDELPVEARLPAGAARRISLLPVDNLSGDAQLAWTELGLPALILQGLEQPGALNSVGLADLLPAIGGLPAQTPPAEKARIACRLLGLAGCVQVSLRRQGHTLWLDYRTHGDGLPALSGSVCGGDPVELALQMARQLRQALLPTEPAASSQVLQDPFLQQAMARARQLTALHQFRPAAKLLDMVVEFEPDHLPARLALLQALADLGDPQAVPLGEQLAAQAAARDDRRLQAQALAASGHAQLLAEAPGALAQARRKLAQALEIAHPYREEDWAMRLQTATGRAALLEGDLVEARRLMLDMEIRAQATAHHFQLALALDHRAWIEWECGEWIKAHALMDRSIRIFLEHRLQGMAALTQMNQALSCVELGLLERGRLQAQQATQLLEHVQQPHALASLAEAAAQVFGALGQPALLDDLLTRIAAAPQGQAALEKTGGLIARGLQAQLQGRAASGRALLMQALALGQQSVIRRANRLRRLMEFELAVQDPDAMLTAQDLTRQCLQQHEHTGLRVLLLRTEASQALTQRDANAAQALLQQAGQLGGPSRQQAMARFDAAWLACAQGQPARAQTALQGLGPWLDEHPLGRRLTAALQGAEALALPCRLPSLG</sequence>
<dbReference type="GO" id="GO:0000160">
    <property type="term" value="P:phosphorelay signal transduction system"/>
    <property type="evidence" value="ECO:0007669"/>
    <property type="project" value="InterPro"/>
</dbReference>
<dbReference type="GO" id="GO:0003677">
    <property type="term" value="F:DNA binding"/>
    <property type="evidence" value="ECO:0007669"/>
    <property type="project" value="UniProtKB-UniRule"/>
</dbReference>
<comment type="caution">
    <text evidence="4">The sequence shown here is derived from an EMBL/GenBank/DDBJ whole genome shotgun (WGS) entry which is preliminary data.</text>
</comment>
<dbReference type="EMBL" id="QFOD01000002">
    <property type="protein sequence ID" value="PZP35869.1"/>
    <property type="molecule type" value="Genomic_DNA"/>
</dbReference>
<dbReference type="InterPro" id="IPR036388">
    <property type="entry name" value="WH-like_DNA-bd_sf"/>
</dbReference>
<dbReference type="CDD" id="cd00383">
    <property type="entry name" value="trans_reg_C"/>
    <property type="match status" value="1"/>
</dbReference>
<name>A0A2W5G1P4_9BURK</name>
<evidence type="ECO:0000259" key="3">
    <source>
        <dbReference type="PROSITE" id="PS51755"/>
    </source>
</evidence>
<dbReference type="InterPro" id="IPR001867">
    <property type="entry name" value="OmpR/PhoB-type_DNA-bd"/>
</dbReference>
<feature type="DNA-binding region" description="OmpR/PhoB-type" evidence="2">
    <location>
        <begin position="4"/>
        <end position="98"/>
    </location>
</feature>
<reference evidence="4 5" key="1">
    <citation type="submission" date="2017-08" db="EMBL/GenBank/DDBJ databases">
        <title>Infants hospitalized years apart are colonized by the same room-sourced microbial strains.</title>
        <authorList>
            <person name="Brooks B."/>
            <person name="Olm M.R."/>
            <person name="Firek B.A."/>
            <person name="Baker R."/>
            <person name="Thomas B.C."/>
            <person name="Morowitz M.J."/>
            <person name="Banfield J.F."/>
        </authorList>
    </citation>
    <scope>NUCLEOTIDE SEQUENCE [LARGE SCALE GENOMIC DNA]</scope>
    <source>
        <strain evidence="4">S2_012_000_R2_81</strain>
    </source>
</reference>
<evidence type="ECO:0000256" key="1">
    <source>
        <dbReference type="ARBA" id="ARBA00023125"/>
    </source>
</evidence>
<dbReference type="Gene3D" id="1.10.10.10">
    <property type="entry name" value="Winged helix-like DNA-binding domain superfamily/Winged helix DNA-binding domain"/>
    <property type="match status" value="1"/>
</dbReference>
<dbReference type="Proteomes" id="UP000249633">
    <property type="component" value="Unassembled WGS sequence"/>
</dbReference>
<keyword evidence="1 2" id="KW-0238">DNA-binding</keyword>
<accession>A0A2W5G1P4</accession>
<organism evidence="4 5">
    <name type="scientific">Roseateles depolymerans</name>
    <dbReference type="NCBI Taxonomy" id="76731"/>
    <lineage>
        <taxon>Bacteria</taxon>
        <taxon>Pseudomonadati</taxon>
        <taxon>Pseudomonadota</taxon>
        <taxon>Betaproteobacteria</taxon>
        <taxon>Burkholderiales</taxon>
        <taxon>Sphaerotilaceae</taxon>
        <taxon>Roseateles</taxon>
    </lineage>
</organism>
<dbReference type="SMART" id="SM00862">
    <property type="entry name" value="Trans_reg_C"/>
    <property type="match status" value="1"/>
</dbReference>
<dbReference type="InterPro" id="IPR016032">
    <property type="entry name" value="Sig_transdc_resp-reg_C-effctor"/>
</dbReference>
<dbReference type="PROSITE" id="PS51755">
    <property type="entry name" value="OMPR_PHOB"/>
    <property type="match status" value="1"/>
</dbReference>
<dbReference type="GO" id="GO:0006355">
    <property type="term" value="P:regulation of DNA-templated transcription"/>
    <property type="evidence" value="ECO:0007669"/>
    <property type="project" value="InterPro"/>
</dbReference>
<dbReference type="AlphaFoldDB" id="A0A2W5G1P4"/>
<protein>
    <recommendedName>
        <fullName evidence="3">OmpR/PhoB-type domain-containing protein</fullName>
    </recommendedName>
</protein>
<evidence type="ECO:0000313" key="5">
    <source>
        <dbReference type="Proteomes" id="UP000249633"/>
    </source>
</evidence>
<dbReference type="Pfam" id="PF00486">
    <property type="entry name" value="Trans_reg_C"/>
    <property type="match status" value="1"/>
</dbReference>
<proteinExistence type="predicted"/>